<evidence type="ECO:0000313" key="1">
    <source>
        <dbReference type="EMBL" id="KAK9701480.1"/>
    </source>
</evidence>
<name>A0AAW1JE87_POPJA</name>
<protein>
    <submittedName>
        <fullName evidence="1">Uncharacterized protein</fullName>
    </submittedName>
</protein>
<keyword evidence="2" id="KW-1185">Reference proteome</keyword>
<gene>
    <name evidence="1" type="ORF">QE152_g30561</name>
</gene>
<evidence type="ECO:0000313" key="2">
    <source>
        <dbReference type="Proteomes" id="UP001458880"/>
    </source>
</evidence>
<dbReference type="Proteomes" id="UP001458880">
    <property type="component" value="Unassembled WGS sequence"/>
</dbReference>
<accession>A0AAW1JE87</accession>
<comment type="caution">
    <text evidence="1">The sequence shown here is derived from an EMBL/GenBank/DDBJ whole genome shotgun (WGS) entry which is preliminary data.</text>
</comment>
<proteinExistence type="predicted"/>
<dbReference type="EMBL" id="JASPKY010000413">
    <property type="protein sequence ID" value="KAK9701480.1"/>
    <property type="molecule type" value="Genomic_DNA"/>
</dbReference>
<organism evidence="1 2">
    <name type="scientific">Popillia japonica</name>
    <name type="common">Japanese beetle</name>
    <dbReference type="NCBI Taxonomy" id="7064"/>
    <lineage>
        <taxon>Eukaryota</taxon>
        <taxon>Metazoa</taxon>
        <taxon>Ecdysozoa</taxon>
        <taxon>Arthropoda</taxon>
        <taxon>Hexapoda</taxon>
        <taxon>Insecta</taxon>
        <taxon>Pterygota</taxon>
        <taxon>Neoptera</taxon>
        <taxon>Endopterygota</taxon>
        <taxon>Coleoptera</taxon>
        <taxon>Polyphaga</taxon>
        <taxon>Scarabaeiformia</taxon>
        <taxon>Scarabaeidae</taxon>
        <taxon>Rutelinae</taxon>
        <taxon>Popillia</taxon>
    </lineage>
</organism>
<dbReference type="AlphaFoldDB" id="A0AAW1JE87"/>
<reference evidence="1 2" key="1">
    <citation type="journal article" date="2024" name="BMC Genomics">
        <title>De novo assembly and annotation of Popillia japonica's genome with initial clues to its potential as an invasive pest.</title>
        <authorList>
            <person name="Cucini C."/>
            <person name="Boschi S."/>
            <person name="Funari R."/>
            <person name="Cardaioli E."/>
            <person name="Iannotti N."/>
            <person name="Marturano G."/>
            <person name="Paoli F."/>
            <person name="Bruttini M."/>
            <person name="Carapelli A."/>
            <person name="Frati F."/>
            <person name="Nardi F."/>
        </authorList>
    </citation>
    <scope>NUCLEOTIDE SEQUENCE [LARGE SCALE GENOMIC DNA]</scope>
    <source>
        <strain evidence="1">DMR45628</strain>
    </source>
</reference>
<sequence>MSHNSLRENKERKCRTGCDKIESLAHVLQACPTTHYERIKRHNSIVAKVARHCRRKGWTTEVDPSWPKWRATAEGRVGPLRWSRVSDTSTASYLSQTWQSTSPIARLQSATCRSAGKVPVL</sequence>